<dbReference type="GO" id="GO:0046856">
    <property type="term" value="P:phosphatidylinositol dephosphorylation"/>
    <property type="evidence" value="ECO:0007669"/>
    <property type="project" value="TreeGrafter"/>
</dbReference>
<gene>
    <name evidence="24" type="primary">106083285</name>
</gene>
<evidence type="ECO:0000256" key="2">
    <source>
        <dbReference type="ARBA" id="ARBA00007881"/>
    </source>
</evidence>
<dbReference type="EnsemblMetazoa" id="SCAU000820-RF">
    <property type="protein sequence ID" value="SCAU000820-PF"/>
    <property type="gene ID" value="SCAU000820"/>
</dbReference>
<dbReference type="CDD" id="cd14509">
    <property type="entry name" value="PTP_PTEN"/>
    <property type="match status" value="1"/>
</dbReference>
<evidence type="ECO:0000256" key="4">
    <source>
        <dbReference type="ARBA" id="ARBA00013064"/>
    </source>
</evidence>
<keyword evidence="9" id="KW-0443">Lipid metabolism</keyword>
<dbReference type="Gene3D" id="3.90.190.10">
    <property type="entry name" value="Protein tyrosine phosphatase superfamily"/>
    <property type="match status" value="1"/>
</dbReference>
<feature type="domain" description="Phosphatase tensin-type" evidence="22">
    <location>
        <begin position="21"/>
        <end position="192"/>
    </location>
</feature>
<dbReference type="InterPro" id="IPR045101">
    <property type="entry name" value="PTP_PTEN"/>
</dbReference>
<dbReference type="SUPFAM" id="SSF49562">
    <property type="entry name" value="C2 domain (Calcium/lipid-binding domain, CaLB)"/>
    <property type="match status" value="1"/>
</dbReference>
<dbReference type="EC" id="3.1.3.67" evidence="3"/>
<feature type="compositionally biased region" description="Polar residues" evidence="20">
    <location>
        <begin position="397"/>
        <end position="428"/>
    </location>
</feature>
<dbReference type="EnsemblMetazoa" id="SCAU000820-RB">
    <property type="protein sequence ID" value="SCAU000820-PB"/>
    <property type="gene ID" value="SCAU000820"/>
</dbReference>
<dbReference type="PROSITE" id="PS51181">
    <property type="entry name" value="PPASE_TENSIN"/>
    <property type="match status" value="1"/>
</dbReference>
<keyword evidence="25" id="KW-1185">Reference proteome</keyword>
<feature type="compositionally biased region" description="Polar residues" evidence="20">
    <location>
        <begin position="728"/>
        <end position="745"/>
    </location>
</feature>
<reference evidence="24" key="2">
    <citation type="submission" date="2020-05" db="UniProtKB">
        <authorList>
            <consortium name="EnsemblMetazoa"/>
        </authorList>
    </citation>
    <scope>IDENTIFICATION</scope>
    <source>
        <strain evidence="24">USDA</strain>
    </source>
</reference>
<evidence type="ECO:0000256" key="12">
    <source>
        <dbReference type="ARBA" id="ARBA00034338"/>
    </source>
</evidence>
<dbReference type="SMART" id="SM01326">
    <property type="entry name" value="PTEN_C2"/>
    <property type="match status" value="1"/>
</dbReference>
<evidence type="ECO:0000256" key="10">
    <source>
        <dbReference type="ARBA" id="ARBA00034256"/>
    </source>
</evidence>
<evidence type="ECO:0000256" key="16">
    <source>
        <dbReference type="ARBA" id="ARBA00044309"/>
    </source>
</evidence>
<dbReference type="GO" id="GO:0050793">
    <property type="term" value="P:regulation of developmental process"/>
    <property type="evidence" value="ECO:0007669"/>
    <property type="project" value="UniProtKB-ARBA"/>
</dbReference>
<evidence type="ECO:0000313" key="25">
    <source>
        <dbReference type="Proteomes" id="UP000095300"/>
    </source>
</evidence>
<dbReference type="GO" id="GO:0004725">
    <property type="term" value="F:protein tyrosine phosphatase activity"/>
    <property type="evidence" value="ECO:0007669"/>
    <property type="project" value="UniProtKB-EC"/>
</dbReference>
<feature type="region of interest" description="Disordered" evidence="20">
    <location>
        <begin position="905"/>
        <end position="928"/>
    </location>
</feature>
<feature type="region of interest" description="Disordered" evidence="20">
    <location>
        <begin position="552"/>
        <end position="587"/>
    </location>
</feature>
<dbReference type="PANTHER" id="PTHR12305">
    <property type="entry name" value="PHOSPHATASE WITH HOMOLOGY TO TENSIN"/>
    <property type="match status" value="1"/>
</dbReference>
<evidence type="ECO:0000256" key="20">
    <source>
        <dbReference type="SAM" id="MobiDB-lite"/>
    </source>
</evidence>
<feature type="compositionally biased region" description="Gly residues" evidence="20">
    <location>
        <begin position="515"/>
        <end position="531"/>
    </location>
</feature>
<comment type="catalytic activity">
    <reaction evidence="11">
        <text>1,2-dioctanoyl-sn-glycero-3-phospho-(1D-myo-inositol-3,4,5-trisphosphate) + H2O = 1,2-dioctanoyl-sn-glycero-3-phospho-(1D-myo-inositol-4,5-bisphosphate) + phosphate</text>
        <dbReference type="Rhea" id="RHEA:43552"/>
        <dbReference type="ChEBI" id="CHEBI:15377"/>
        <dbReference type="ChEBI" id="CHEBI:43474"/>
        <dbReference type="ChEBI" id="CHEBI:83416"/>
        <dbReference type="ChEBI" id="CHEBI:83419"/>
    </reaction>
    <physiologicalReaction direction="left-to-right" evidence="11">
        <dbReference type="Rhea" id="RHEA:43553"/>
    </physiologicalReaction>
</comment>
<comment type="subcellular location">
    <subcellularLocation>
        <location evidence="1">Cytoplasm</location>
    </subcellularLocation>
</comment>
<evidence type="ECO:0000256" key="9">
    <source>
        <dbReference type="ARBA" id="ARBA00023098"/>
    </source>
</evidence>
<dbReference type="InterPro" id="IPR051281">
    <property type="entry name" value="Dual-spec_lipid-protein_phosph"/>
</dbReference>
<dbReference type="PROSITE" id="PS50056">
    <property type="entry name" value="TYR_PHOSPHATASE_2"/>
    <property type="match status" value="1"/>
</dbReference>
<evidence type="ECO:0000313" key="24">
    <source>
        <dbReference type="EnsemblMetazoa" id="SCAU000820-PE"/>
    </source>
</evidence>
<feature type="region of interest" description="Disordered" evidence="20">
    <location>
        <begin position="1088"/>
        <end position="1111"/>
    </location>
</feature>
<dbReference type="EC" id="3.1.3.48" evidence="4"/>
<comment type="similarity">
    <text evidence="2">Belongs to the PTEN phosphatase protein family.</text>
</comment>
<name>A0A1I8NP83_STOCA</name>
<organism evidence="24 25">
    <name type="scientific">Stomoxys calcitrans</name>
    <name type="common">Stable fly</name>
    <name type="synonym">Conops calcitrans</name>
    <dbReference type="NCBI Taxonomy" id="35570"/>
    <lineage>
        <taxon>Eukaryota</taxon>
        <taxon>Metazoa</taxon>
        <taxon>Ecdysozoa</taxon>
        <taxon>Arthropoda</taxon>
        <taxon>Hexapoda</taxon>
        <taxon>Insecta</taxon>
        <taxon>Pterygota</taxon>
        <taxon>Neoptera</taxon>
        <taxon>Endopterygota</taxon>
        <taxon>Diptera</taxon>
        <taxon>Brachycera</taxon>
        <taxon>Muscomorpha</taxon>
        <taxon>Muscoidea</taxon>
        <taxon>Muscidae</taxon>
        <taxon>Stomoxys</taxon>
    </lineage>
</organism>
<dbReference type="PROSITE" id="PS00383">
    <property type="entry name" value="TYR_PHOSPHATASE_1"/>
    <property type="match status" value="1"/>
</dbReference>
<evidence type="ECO:0000256" key="8">
    <source>
        <dbReference type="ARBA" id="ARBA00022912"/>
    </source>
</evidence>
<feature type="compositionally biased region" description="Polar residues" evidence="20">
    <location>
        <begin position="676"/>
        <end position="687"/>
    </location>
</feature>
<evidence type="ECO:0000256" key="7">
    <source>
        <dbReference type="ARBA" id="ARBA00022801"/>
    </source>
</evidence>
<dbReference type="EnsemblMetazoa" id="SCAU000820-RC">
    <property type="protein sequence ID" value="SCAU000820-PC"/>
    <property type="gene ID" value="SCAU000820"/>
</dbReference>
<dbReference type="Proteomes" id="UP000095300">
    <property type="component" value="Unassembled WGS sequence"/>
</dbReference>
<comment type="catalytic activity">
    <reaction evidence="10">
        <text>1,2-dihexadecanoyl-sn-glycero-3-phospho-(1D-myo-inositol-3,4,5-trisphosphate) + H2O = 1,2-dihexadecanoyl-sn-glycero-3-phospho-(1D-myo-inositol-4,5-bisphosphate) + phosphate</text>
        <dbReference type="Rhea" id="RHEA:43560"/>
        <dbReference type="ChEBI" id="CHEBI:15377"/>
        <dbReference type="ChEBI" id="CHEBI:43474"/>
        <dbReference type="ChEBI" id="CHEBI:83420"/>
        <dbReference type="ChEBI" id="CHEBI:83423"/>
    </reaction>
    <physiologicalReaction direction="left-to-right" evidence="10">
        <dbReference type="Rhea" id="RHEA:43561"/>
    </physiologicalReaction>
</comment>
<dbReference type="Gene3D" id="2.60.40.1110">
    <property type="match status" value="1"/>
</dbReference>
<feature type="compositionally biased region" description="Low complexity" evidence="20">
    <location>
        <begin position="635"/>
        <end position="670"/>
    </location>
</feature>
<dbReference type="PROSITE" id="PS51182">
    <property type="entry name" value="C2_TENSIN"/>
    <property type="match status" value="1"/>
</dbReference>
<feature type="region of interest" description="Disordered" evidence="20">
    <location>
        <begin position="449"/>
        <end position="484"/>
    </location>
</feature>
<dbReference type="InterPro" id="IPR016130">
    <property type="entry name" value="Tyr_Pase_AS"/>
</dbReference>
<evidence type="ECO:0000259" key="21">
    <source>
        <dbReference type="PROSITE" id="PS50056"/>
    </source>
</evidence>
<dbReference type="Pfam" id="PF22784">
    <property type="entry name" value="PTP-SAK"/>
    <property type="match status" value="1"/>
</dbReference>
<dbReference type="EnsemblMetazoa" id="SCAU000820-RD">
    <property type="protein sequence ID" value="SCAU000820-PD"/>
    <property type="gene ID" value="SCAU000820"/>
</dbReference>
<feature type="region of interest" description="Disordered" evidence="20">
    <location>
        <begin position="621"/>
        <end position="694"/>
    </location>
</feature>
<evidence type="ECO:0000256" key="17">
    <source>
        <dbReference type="ARBA" id="ARBA00047986"/>
    </source>
</evidence>
<dbReference type="FunFam" id="3.90.190.10:FF:000029">
    <property type="entry name" value="Phosphatidylinositol 3,4,5-trisphosphate 3-phosphatase and dual-specificity protein phosphatase PTEN"/>
    <property type="match status" value="1"/>
</dbReference>
<protein>
    <recommendedName>
        <fullName evidence="12">Phosphatidylinositol 3,4,5-trisphosphate 3-phosphatase and dual-specificity protein phosphatase PTEN</fullName>
        <ecNumber evidence="5">3.1.3.16</ecNumber>
        <ecNumber evidence="4">3.1.3.48</ecNumber>
        <ecNumber evidence="3">3.1.3.67</ecNumber>
    </recommendedName>
    <alternativeName>
        <fullName evidence="16">Inositol polyphosphate 3-phosphatase</fullName>
    </alternativeName>
</protein>
<dbReference type="GO" id="GO:0042995">
    <property type="term" value="C:cell projection"/>
    <property type="evidence" value="ECO:0007669"/>
    <property type="project" value="UniProtKB-ARBA"/>
</dbReference>
<dbReference type="Pfam" id="PF10409">
    <property type="entry name" value="PTEN_C2"/>
    <property type="match status" value="1"/>
</dbReference>
<keyword evidence="8" id="KW-0904">Protein phosphatase</keyword>
<dbReference type="STRING" id="35570.A0A1I8NP83"/>
<accession>A0A1I8NP83</accession>
<evidence type="ECO:0000256" key="14">
    <source>
        <dbReference type="ARBA" id="ARBA00043760"/>
    </source>
</evidence>
<evidence type="ECO:0000256" key="18">
    <source>
        <dbReference type="ARBA" id="ARBA00048832"/>
    </source>
</evidence>
<dbReference type="InterPro" id="IPR014020">
    <property type="entry name" value="Tensin_C2-dom"/>
</dbReference>
<dbReference type="GO" id="GO:0008285">
    <property type="term" value="P:negative regulation of cell population proliferation"/>
    <property type="evidence" value="ECO:0007669"/>
    <property type="project" value="TreeGrafter"/>
</dbReference>
<proteinExistence type="inferred from homology"/>
<feature type="compositionally biased region" description="Polar residues" evidence="20">
    <location>
        <begin position="621"/>
        <end position="634"/>
    </location>
</feature>
<feature type="domain" description="Tyrosine specific protein phosphatases" evidence="21">
    <location>
        <begin position="102"/>
        <end position="180"/>
    </location>
</feature>
<dbReference type="InterPro" id="IPR057023">
    <property type="entry name" value="PTP-SAK"/>
</dbReference>
<feature type="region of interest" description="Disordered" evidence="20">
    <location>
        <begin position="711"/>
        <end position="745"/>
    </location>
</feature>
<keyword evidence="7" id="KW-0378">Hydrolase</keyword>
<feature type="region of interest" description="Disordered" evidence="20">
    <location>
        <begin position="392"/>
        <end position="428"/>
    </location>
</feature>
<dbReference type="GO" id="GO:0043491">
    <property type="term" value="P:phosphatidylinositol 3-kinase/protein kinase B signal transduction"/>
    <property type="evidence" value="ECO:0007669"/>
    <property type="project" value="TreeGrafter"/>
</dbReference>
<comment type="catalytic activity">
    <reaction evidence="19">
        <text>O-phospho-L-tyrosyl-[protein] + H2O = L-tyrosyl-[protein] + phosphate</text>
        <dbReference type="Rhea" id="RHEA:10684"/>
        <dbReference type="Rhea" id="RHEA-COMP:10136"/>
        <dbReference type="Rhea" id="RHEA-COMP:20101"/>
        <dbReference type="ChEBI" id="CHEBI:15377"/>
        <dbReference type="ChEBI" id="CHEBI:43474"/>
        <dbReference type="ChEBI" id="CHEBI:46858"/>
        <dbReference type="ChEBI" id="CHEBI:61978"/>
        <dbReference type="EC" id="3.1.3.48"/>
    </reaction>
    <physiologicalReaction direction="left-to-right" evidence="19">
        <dbReference type="Rhea" id="RHEA:10685"/>
    </physiologicalReaction>
</comment>
<dbReference type="InterPro" id="IPR000387">
    <property type="entry name" value="Tyr_Pase_dom"/>
</dbReference>
<dbReference type="EnsemblMetazoa" id="SCAU000820-RG">
    <property type="protein sequence ID" value="SCAU000820-PG"/>
    <property type="gene ID" value="SCAU000820"/>
</dbReference>
<dbReference type="EnsemblMetazoa" id="SCAU000820-RE">
    <property type="protein sequence ID" value="SCAU000820-PE"/>
    <property type="gene ID" value="SCAU000820"/>
</dbReference>
<dbReference type="InterPro" id="IPR029023">
    <property type="entry name" value="Tensin_phosphatase"/>
</dbReference>
<evidence type="ECO:0000256" key="11">
    <source>
        <dbReference type="ARBA" id="ARBA00034268"/>
    </source>
</evidence>
<dbReference type="SUPFAM" id="SSF52799">
    <property type="entry name" value="(Phosphotyrosine protein) phosphatases II"/>
    <property type="match status" value="1"/>
</dbReference>
<comment type="catalytic activity">
    <reaction evidence="18">
        <text>O-phospho-L-threonyl-[protein] + H2O = L-threonyl-[protein] + phosphate</text>
        <dbReference type="Rhea" id="RHEA:47004"/>
        <dbReference type="Rhea" id="RHEA-COMP:11060"/>
        <dbReference type="Rhea" id="RHEA-COMP:11605"/>
        <dbReference type="ChEBI" id="CHEBI:15377"/>
        <dbReference type="ChEBI" id="CHEBI:30013"/>
        <dbReference type="ChEBI" id="CHEBI:43474"/>
        <dbReference type="ChEBI" id="CHEBI:61977"/>
        <dbReference type="EC" id="3.1.3.16"/>
    </reaction>
    <physiologicalReaction direction="left-to-right" evidence="18">
        <dbReference type="Rhea" id="RHEA:47005"/>
    </physiologicalReaction>
</comment>
<dbReference type="PANTHER" id="PTHR12305:SF81">
    <property type="entry name" value="PHOSPHATIDYLINOSITOL 3,4,5-TRISPHOSPHATE 3-PHOSPHATASE AND DUAL-SPECIFICITY PROTEIN PHOSPHATASE PTEN"/>
    <property type="match status" value="1"/>
</dbReference>
<keyword evidence="6" id="KW-0963">Cytoplasm</keyword>
<feature type="region of interest" description="Disordered" evidence="20">
    <location>
        <begin position="497"/>
        <end position="532"/>
    </location>
</feature>
<dbReference type="SMART" id="SM01301">
    <property type="entry name" value="PTPlike_phytase"/>
    <property type="match status" value="1"/>
</dbReference>
<evidence type="ECO:0000256" key="19">
    <source>
        <dbReference type="ARBA" id="ARBA00051341"/>
    </source>
</evidence>
<dbReference type="GO" id="GO:0051896">
    <property type="term" value="P:regulation of phosphatidylinositol 3-kinase/protein kinase B signal transduction"/>
    <property type="evidence" value="ECO:0007669"/>
    <property type="project" value="TreeGrafter"/>
</dbReference>
<dbReference type="OrthoDB" id="16692at2759"/>
<evidence type="ECO:0000256" key="6">
    <source>
        <dbReference type="ARBA" id="ARBA00022490"/>
    </source>
</evidence>
<dbReference type="VEuPathDB" id="VectorBase:SCAU000820"/>
<evidence type="ECO:0000256" key="5">
    <source>
        <dbReference type="ARBA" id="ARBA00013081"/>
    </source>
</evidence>
<dbReference type="GO" id="GO:0005886">
    <property type="term" value="C:plasma membrane"/>
    <property type="evidence" value="ECO:0007669"/>
    <property type="project" value="TreeGrafter"/>
</dbReference>
<dbReference type="GO" id="GO:0048870">
    <property type="term" value="P:cell motility"/>
    <property type="evidence" value="ECO:0007669"/>
    <property type="project" value="TreeGrafter"/>
</dbReference>
<dbReference type="KEGG" id="scac:106083285"/>
<dbReference type="EnsemblMetazoa" id="SCAU000820-RA">
    <property type="protein sequence ID" value="SCAU000820-PA"/>
    <property type="gene ID" value="SCAU000820"/>
</dbReference>
<feature type="compositionally biased region" description="Low complexity" evidence="20">
    <location>
        <begin position="552"/>
        <end position="572"/>
    </location>
</feature>
<evidence type="ECO:0000256" key="3">
    <source>
        <dbReference type="ARBA" id="ARBA00013015"/>
    </source>
</evidence>
<evidence type="ECO:0000256" key="15">
    <source>
        <dbReference type="ARBA" id="ARBA00043762"/>
    </source>
</evidence>
<evidence type="ECO:0000256" key="13">
    <source>
        <dbReference type="ARBA" id="ARBA00043734"/>
    </source>
</evidence>
<dbReference type="GO" id="GO:0016314">
    <property type="term" value="F:phosphatidylinositol-3,4,5-trisphosphate 3-phosphatase activity"/>
    <property type="evidence" value="ECO:0007669"/>
    <property type="project" value="UniProtKB-EC"/>
</dbReference>
<feature type="domain" description="C2 tensin-type" evidence="23">
    <location>
        <begin position="186"/>
        <end position="326"/>
    </location>
</feature>
<dbReference type="GO" id="GO:0005634">
    <property type="term" value="C:nucleus"/>
    <property type="evidence" value="ECO:0007669"/>
    <property type="project" value="TreeGrafter"/>
</dbReference>
<dbReference type="GO" id="GO:0004722">
    <property type="term" value="F:protein serine/threonine phosphatase activity"/>
    <property type="evidence" value="ECO:0007669"/>
    <property type="project" value="UniProtKB-EC"/>
</dbReference>
<sequence length="1319" mass="143418">MANTLSVMTNVLRNVVSKQRIRYKEKGFNLDLAYVCDNIIAMGYPAEKYESMYRNRLEDVYKFLEENHREHYKIYNLCLERSYDINKFHGRVSLYPFEDHNPPTIELIQNFCEDVDCWLKADVHNVAAVHCKAGKGRTGTMICCYLLYSGQQHTAEDALSCYDEKRTKDRKGVTIPSQRRYVQYFSKLIRLKLSYNRRTLQFCEIRFLEANALHSQGTVNCSISVLEDKVKPLQNFTIDFRKQCVLDVKMNVTGDIKVELSKNTKKLFHFWFNTFFVSDSAVIEGEGNEEKYVYTLCKSEIDDAHKDKEHKSFSEDFKVELVFCTEANGVGRDNLKVSSGNNLTNHRYTQHCATANARMPITQSNNYSLPQNNSSGSEMNFICDQKSSSSTSVSSSLGGATTDNSNGYECNSKRSATQQQRSGVQKFSNTHHSHPFVAMHDDNIALFTSPPPPPPPALKTATTPPGFIMDKDHLQSNNQHQHTSKVFHLQQTIVPPVTATSKPNQRHVQRQSPVGSGGESNGGSGRSGSLGGEAHATAVDVVCQTAANLNATSSNHSTNSSKANSVSSQSSSAIGDNEEDWESGESSAKQLDHITLLLSTSSVTTSPATTQLLPYKNTNTNISLKDSQKNSGNQSFTTSSLSSSIPSATPTSASHYTSTSTHPSTSQTSSKYPNKCNASNSSCTNRIAGSDDDDVDYADKVDKSKTKSKLLNSNIVVKQNHDPPKTMSMGNVNSKTLESNKGNNQIGSTVVAETKDSHKKVLALSSPTPPSTRPKLMHFLMAPKQSNASHQQSHKPIFKRKSSYKLIKSATNVADATHVSGDGNGEMSESAAAEMMAGGLGGGVAPTSKQKLKIKLKKNKLKFSQKFQWFQSYFRSNPVDFCENLVQQTTSIRRNSICSMASRTHKLSTTTPPSVTPPPTLAGVTADGSSSCEQLNDRVGRTVSVSESTSNASIATGDLCEDYYSYICDNQLSFSNSPCKSPRSMADIVSSSITGSGIGSSYGSSFARSAGSFQHQYLRERRETLPSSLNSHASRRNNVIIAKPARTNAIGFNINAGANADPLSQISRHDSAGRIDADASPASVYNTARCSASNDDNGEAPNKTTPFVFPHDPNTKVNNHSRGDASACDQSTLAVIPPSQTKYSLNLVIVKERSSEPNPIAGASTASGLKPLQNERDDNDSIIFCGHGQGVASSSHLRYSSAEEAVSSSAIDDMLDPKASSATCASMCSNSSSSGFCTSECCTTNSSSSSCNCNPFAVVLERHVALAASNIKQQHQDPKQTTIYEIVDEPTATVAITNEEQKSLNAIDSEVCDPGNCGQ</sequence>
<comment type="catalytic activity">
    <reaction evidence="13">
        <text>1D-myo-inositol 1,3,4,5-tetrakisphosphate + H2O = 1D-myo-inositol 1,4,5-trisphosphate + phosphate</text>
        <dbReference type="Rhea" id="RHEA:77155"/>
        <dbReference type="ChEBI" id="CHEBI:15377"/>
        <dbReference type="ChEBI" id="CHEBI:43474"/>
        <dbReference type="ChEBI" id="CHEBI:57895"/>
        <dbReference type="ChEBI" id="CHEBI:203600"/>
    </reaction>
    <physiologicalReaction direction="left-to-right" evidence="13">
        <dbReference type="Rhea" id="RHEA:77156"/>
    </physiologicalReaction>
</comment>
<comment type="catalytic activity">
    <reaction evidence="15">
        <text>1D-myo-inositol 1,3,4,5,6-pentakisphosphate + H2O = 1D-myo-inositol 1,4,5,6-tetrakisphosphate + phosphate</text>
        <dbReference type="Rhea" id="RHEA:77143"/>
        <dbReference type="ChEBI" id="CHEBI:15377"/>
        <dbReference type="ChEBI" id="CHEBI:43474"/>
        <dbReference type="ChEBI" id="CHEBI:57627"/>
        <dbReference type="ChEBI" id="CHEBI:57733"/>
    </reaction>
    <physiologicalReaction direction="left-to-right" evidence="15">
        <dbReference type="Rhea" id="RHEA:77144"/>
    </physiologicalReaction>
</comment>
<dbReference type="GO" id="GO:0005829">
    <property type="term" value="C:cytosol"/>
    <property type="evidence" value="ECO:0007669"/>
    <property type="project" value="TreeGrafter"/>
</dbReference>
<comment type="catalytic activity">
    <reaction evidence="17">
        <text>O-phospho-L-seryl-[protein] + H2O = L-seryl-[protein] + phosphate</text>
        <dbReference type="Rhea" id="RHEA:20629"/>
        <dbReference type="Rhea" id="RHEA-COMP:9863"/>
        <dbReference type="Rhea" id="RHEA-COMP:11604"/>
        <dbReference type="ChEBI" id="CHEBI:15377"/>
        <dbReference type="ChEBI" id="CHEBI:29999"/>
        <dbReference type="ChEBI" id="CHEBI:43474"/>
        <dbReference type="ChEBI" id="CHEBI:83421"/>
        <dbReference type="EC" id="3.1.3.16"/>
    </reaction>
    <physiologicalReaction direction="left-to-right" evidence="17">
        <dbReference type="Rhea" id="RHEA:20630"/>
    </physiologicalReaction>
</comment>
<comment type="catalytic activity">
    <reaction evidence="14">
        <text>a 1,2-diacyl-sn-glycero-3-phospho-(1D-myo-inositol-3,4,5-trisphosphate) + H2O = a 1,2-diacyl-sn-glycero-3-phospho-(1D-myo-inositol-4,5-bisphosphate) + phosphate</text>
        <dbReference type="Rhea" id="RHEA:25017"/>
        <dbReference type="ChEBI" id="CHEBI:15377"/>
        <dbReference type="ChEBI" id="CHEBI:43474"/>
        <dbReference type="ChEBI" id="CHEBI:57836"/>
        <dbReference type="ChEBI" id="CHEBI:58456"/>
        <dbReference type="EC" id="3.1.3.67"/>
    </reaction>
    <physiologicalReaction direction="left-to-right" evidence="14">
        <dbReference type="Rhea" id="RHEA:25018"/>
    </physiologicalReaction>
</comment>
<dbReference type="EC" id="3.1.3.16" evidence="5"/>
<evidence type="ECO:0000256" key="1">
    <source>
        <dbReference type="ARBA" id="ARBA00004496"/>
    </source>
</evidence>
<evidence type="ECO:0000259" key="23">
    <source>
        <dbReference type="PROSITE" id="PS51182"/>
    </source>
</evidence>
<evidence type="ECO:0000259" key="22">
    <source>
        <dbReference type="PROSITE" id="PS51181"/>
    </source>
</evidence>
<dbReference type="InterPro" id="IPR035892">
    <property type="entry name" value="C2_domain_sf"/>
</dbReference>
<reference evidence="24 25" key="1">
    <citation type="submission" date="2015-05" db="EMBL/GenBank/DDBJ databases">
        <authorList>
            <person name="Wilson R.K."/>
            <person name="Warren W.C."/>
            <person name="Olafson P."/>
        </authorList>
    </citation>
    <scope>NUCLEOTIDE SEQUENCE [LARGE SCALE GENOMIC DNA]</scope>
    <source>
        <strain evidence="24 25">USDA</strain>
    </source>
</reference>
<dbReference type="InterPro" id="IPR029021">
    <property type="entry name" value="Prot-tyrosine_phosphatase-like"/>
</dbReference>